<dbReference type="EMBL" id="CAEKKB010000008">
    <property type="protein sequence ID" value="CAB4322219.1"/>
    <property type="molecule type" value="Genomic_DNA"/>
</dbReference>
<evidence type="ECO:0000313" key="2">
    <source>
        <dbReference type="EMBL" id="CAB4322219.1"/>
    </source>
</evidence>
<protein>
    <submittedName>
        <fullName evidence="2">Uncharacterized protein</fullName>
    </submittedName>
</protein>
<dbReference type="Proteomes" id="UP000507245">
    <property type="component" value="Unassembled WGS sequence"/>
</dbReference>
<dbReference type="Gene3D" id="3.10.50.40">
    <property type="match status" value="1"/>
</dbReference>
<dbReference type="InterPro" id="IPR046357">
    <property type="entry name" value="PPIase_dom_sf"/>
</dbReference>
<evidence type="ECO:0000256" key="1">
    <source>
        <dbReference type="SAM" id="MobiDB-lite"/>
    </source>
</evidence>
<sequence length="407" mass="43471">MVLFVGVALLCRPMLLSKDGGIVKKIIEKGERNEQAGDLDEVLGTLMPHYLINLSSLLLIIFQVSGGVVAETPEEGIEFYVKDGHFCSALPKAIKTMKRGEKGQINCSTSVCLWCGGEGCKQWVSFCSAPPSSVLNIDLELASVKLVLDVTGDAKVIKKVLKEREGVRVANESASVAGKFIGMRIILPILLLESVRKYLEEVFYLFSMANSIPLSMRITLTITTTLLVMLLRAYASPVVPAAAVSKDETTCTMCDECSNPCHVPSSPPPPAPVIKECPPPPAPPSPPPPSPPPPALPECPPPPPALPECPPPPVAVFPPPCDVCGGTPSTSSPPPGADVPSLVPYRPPPPPYVPGNPIAPPVYPTDNLSPPERPYPSKSVHSRMHSSCSTLASIFVLFTSSCFFFFF</sequence>
<proteinExistence type="predicted"/>
<evidence type="ECO:0000313" key="3">
    <source>
        <dbReference type="Proteomes" id="UP000507245"/>
    </source>
</evidence>
<gene>
    <name evidence="2" type="ORF">ORAREDHAP_LOCUS51553</name>
</gene>
<dbReference type="GO" id="GO:0003755">
    <property type="term" value="F:peptidyl-prolyl cis-trans isomerase activity"/>
    <property type="evidence" value="ECO:0007669"/>
    <property type="project" value="InterPro"/>
</dbReference>
<keyword evidence="3" id="KW-1185">Reference proteome</keyword>
<accession>A0A6J5Y8P5</accession>
<dbReference type="SUPFAM" id="SSF54534">
    <property type="entry name" value="FKBP-like"/>
    <property type="match status" value="1"/>
</dbReference>
<organism evidence="2 3">
    <name type="scientific">Prunus armeniaca</name>
    <name type="common">Apricot</name>
    <name type="synonym">Armeniaca vulgaris</name>
    <dbReference type="NCBI Taxonomy" id="36596"/>
    <lineage>
        <taxon>Eukaryota</taxon>
        <taxon>Viridiplantae</taxon>
        <taxon>Streptophyta</taxon>
        <taxon>Embryophyta</taxon>
        <taxon>Tracheophyta</taxon>
        <taxon>Spermatophyta</taxon>
        <taxon>Magnoliopsida</taxon>
        <taxon>eudicotyledons</taxon>
        <taxon>Gunneridae</taxon>
        <taxon>Pentapetalae</taxon>
        <taxon>rosids</taxon>
        <taxon>fabids</taxon>
        <taxon>Rosales</taxon>
        <taxon>Rosaceae</taxon>
        <taxon>Amygdaloideae</taxon>
        <taxon>Amygdaleae</taxon>
        <taxon>Prunus</taxon>
    </lineage>
</organism>
<dbReference type="PRINTS" id="PR01217">
    <property type="entry name" value="PRICHEXTENSN"/>
</dbReference>
<reference evidence="3" key="1">
    <citation type="journal article" date="2020" name="Genome Biol.">
        <title>Gamete binning: chromosome-level and haplotype-resolved genome assembly enabled by high-throughput single-cell sequencing of gamete genomes.</title>
        <authorList>
            <person name="Campoy J.A."/>
            <person name="Sun H."/>
            <person name="Goel M."/>
            <person name="Jiao W.-B."/>
            <person name="Folz-Donahue K."/>
            <person name="Wang N."/>
            <person name="Rubio M."/>
            <person name="Liu C."/>
            <person name="Kukat C."/>
            <person name="Ruiz D."/>
            <person name="Huettel B."/>
            <person name="Schneeberger K."/>
        </authorList>
    </citation>
    <scope>NUCLEOTIDE SEQUENCE [LARGE SCALE GENOMIC DNA]</scope>
    <source>
        <strain evidence="3">cv. Rojo Pasion</strain>
    </source>
</reference>
<feature type="region of interest" description="Disordered" evidence="1">
    <location>
        <begin position="327"/>
        <end position="346"/>
    </location>
</feature>
<dbReference type="AlphaFoldDB" id="A0A6J5Y8P5"/>
<name>A0A6J5Y8P5_PRUAR</name>
<feature type="region of interest" description="Disordered" evidence="1">
    <location>
        <begin position="356"/>
        <end position="377"/>
    </location>
</feature>